<comment type="caution">
    <text evidence="2">The sequence shown here is derived from an EMBL/GenBank/DDBJ whole genome shotgun (WGS) entry which is preliminary data.</text>
</comment>
<feature type="transmembrane region" description="Helical" evidence="1">
    <location>
        <begin position="135"/>
        <end position="153"/>
    </location>
</feature>
<organism evidence="2 3">
    <name type="scientific">Cellulomonas xylanilytica</name>
    <dbReference type="NCBI Taxonomy" id="233583"/>
    <lineage>
        <taxon>Bacteria</taxon>
        <taxon>Bacillati</taxon>
        <taxon>Actinomycetota</taxon>
        <taxon>Actinomycetes</taxon>
        <taxon>Micrococcales</taxon>
        <taxon>Cellulomonadaceae</taxon>
        <taxon>Cellulomonas</taxon>
    </lineage>
</organism>
<dbReference type="InterPro" id="IPR049713">
    <property type="entry name" value="Pr6Pr-like"/>
</dbReference>
<gene>
    <name evidence="2" type="ORF">CXY01_17070</name>
</gene>
<feature type="transmembrane region" description="Helical" evidence="1">
    <location>
        <begin position="66"/>
        <end position="86"/>
    </location>
</feature>
<dbReference type="Proteomes" id="UP000321118">
    <property type="component" value="Unassembled WGS sequence"/>
</dbReference>
<evidence type="ECO:0000256" key="1">
    <source>
        <dbReference type="SAM" id="Phobius"/>
    </source>
</evidence>
<keyword evidence="1" id="KW-0472">Membrane</keyword>
<proteinExistence type="predicted"/>
<dbReference type="OrthoDB" id="9809977at2"/>
<protein>
    <submittedName>
        <fullName evidence="2">Integral membrane regulator</fullName>
    </submittedName>
</protein>
<evidence type="ECO:0000313" key="2">
    <source>
        <dbReference type="EMBL" id="GEK21187.1"/>
    </source>
</evidence>
<dbReference type="RefSeq" id="WP_146927000.1">
    <property type="nucleotide sequence ID" value="NZ_BJUB01000004.1"/>
</dbReference>
<reference evidence="2 3" key="1">
    <citation type="submission" date="2019-07" db="EMBL/GenBank/DDBJ databases">
        <title>Whole genome shotgun sequence of Cellulomonas xylanilytica NBRC 101102.</title>
        <authorList>
            <person name="Hosoyama A."/>
            <person name="Uohara A."/>
            <person name="Ohji S."/>
            <person name="Ichikawa N."/>
        </authorList>
    </citation>
    <scope>NUCLEOTIDE SEQUENCE [LARGE SCALE GENOMIC DNA]</scope>
    <source>
        <strain evidence="2 3">NBRC 101102</strain>
    </source>
</reference>
<accession>A0A510V2S1</accession>
<keyword evidence="1" id="KW-1133">Transmembrane helix</keyword>
<dbReference type="EMBL" id="BJUB01000004">
    <property type="protein sequence ID" value="GEK21187.1"/>
    <property type="molecule type" value="Genomic_DNA"/>
</dbReference>
<sequence>MGVVVGTYRLGLAAIIVLALFWAPSTGLAFDLEDYVYFTNQSNLLLAVVMLWGGVAVLARRREPAPWLFGAVTLFILITGLVSYLILDPAPPGEEVVALGLTRDQIVHRLTPIAAFVHFVLMVPHRRLRIRNAAYWLLYPVAYCAFATLRGVLSPGSAYPYGFVDVSELGYGGLLLNVLIYGVGFFVLGLVLVGLDRLLPGRALVGRPEPETTPSEPLVAAP</sequence>
<feature type="transmembrane region" description="Helical" evidence="1">
    <location>
        <begin position="39"/>
        <end position="59"/>
    </location>
</feature>
<dbReference type="NCBIfam" id="NF038065">
    <property type="entry name" value="Pr6Pr"/>
    <property type="match status" value="1"/>
</dbReference>
<evidence type="ECO:0000313" key="3">
    <source>
        <dbReference type="Proteomes" id="UP000321118"/>
    </source>
</evidence>
<keyword evidence="3" id="KW-1185">Reference proteome</keyword>
<feature type="transmembrane region" description="Helical" evidence="1">
    <location>
        <begin position="106"/>
        <end position="123"/>
    </location>
</feature>
<keyword evidence="1" id="KW-0812">Transmembrane</keyword>
<dbReference type="AlphaFoldDB" id="A0A510V2S1"/>
<feature type="transmembrane region" description="Helical" evidence="1">
    <location>
        <begin position="173"/>
        <end position="195"/>
    </location>
</feature>
<name>A0A510V2S1_9CELL</name>